<comment type="caution">
    <text evidence="2">The sequence shown here is derived from an EMBL/GenBank/DDBJ whole genome shotgun (WGS) entry which is preliminary data.</text>
</comment>
<proteinExistence type="predicted"/>
<sequence>MKNILFILLAFVTIQCKAQNPIIDLQEWDGTITSGMYLKDTSNLFNQFEGTWVYTNGNIKFKIILVKKSLFFNSGYYEDIMIGEYQYIDSNGLILYDSLDQINIVYPNQYEHRIYGNDIPQTPSPFDVAPPGEIRIRLSMRETPRVRSTIDIRKTTTVFGQEAIELFKNSRSATTLPGQQKGYTAYPDGVYILKKQP</sequence>
<dbReference type="AlphaFoldDB" id="A0A095SVT4"/>
<dbReference type="OrthoDB" id="1261237at2"/>
<dbReference type="InterPro" id="IPR046551">
    <property type="entry name" value="DUF6705"/>
</dbReference>
<organism evidence="2 3">
    <name type="scientific">Flavobacterium aquatile LMG 4008 = ATCC 11947</name>
    <dbReference type="NCBI Taxonomy" id="1453498"/>
    <lineage>
        <taxon>Bacteria</taxon>
        <taxon>Pseudomonadati</taxon>
        <taxon>Bacteroidota</taxon>
        <taxon>Flavobacteriia</taxon>
        <taxon>Flavobacteriales</taxon>
        <taxon>Flavobacteriaceae</taxon>
        <taxon>Flavobacterium</taxon>
    </lineage>
</organism>
<dbReference type="Proteomes" id="UP000029554">
    <property type="component" value="Unassembled WGS sequence"/>
</dbReference>
<dbReference type="Pfam" id="PF20448">
    <property type="entry name" value="DUF6705"/>
    <property type="match status" value="1"/>
</dbReference>
<evidence type="ECO:0000313" key="2">
    <source>
        <dbReference type="EMBL" id="KGD68484.1"/>
    </source>
</evidence>
<name>A0A095SVT4_9FLAO</name>
<dbReference type="RefSeq" id="WP_035126361.1">
    <property type="nucleotide sequence ID" value="NZ_JRHH01000003.1"/>
</dbReference>
<feature type="domain" description="DUF6705" evidence="1">
    <location>
        <begin position="1"/>
        <end position="146"/>
    </location>
</feature>
<dbReference type="eggNOG" id="ENOG502ZY51">
    <property type="taxonomic scope" value="Bacteria"/>
</dbReference>
<accession>A0A095SVT4</accession>
<keyword evidence="3" id="KW-1185">Reference proteome</keyword>
<protein>
    <recommendedName>
        <fullName evidence="1">DUF6705 domain-containing protein</fullName>
    </recommendedName>
</protein>
<dbReference type="EMBL" id="JRHH01000003">
    <property type="protein sequence ID" value="KGD68484.1"/>
    <property type="molecule type" value="Genomic_DNA"/>
</dbReference>
<reference evidence="2 3" key="1">
    <citation type="submission" date="2014-09" db="EMBL/GenBank/DDBJ databases">
        <title>Whole Genome Shotgun of Flavobacterium aquatile LMG 4008.</title>
        <authorList>
            <person name="Gale A.N."/>
            <person name="Pipes S.E."/>
            <person name="Newman J.D."/>
        </authorList>
    </citation>
    <scope>NUCLEOTIDE SEQUENCE [LARGE SCALE GENOMIC DNA]</scope>
    <source>
        <strain evidence="2 3">LMG 4008</strain>
    </source>
</reference>
<gene>
    <name evidence="2" type="ORF">LG45_09410</name>
</gene>
<dbReference type="STRING" id="1453498.LG45_09410"/>
<evidence type="ECO:0000313" key="3">
    <source>
        <dbReference type="Proteomes" id="UP000029554"/>
    </source>
</evidence>
<evidence type="ECO:0000259" key="1">
    <source>
        <dbReference type="Pfam" id="PF20448"/>
    </source>
</evidence>